<dbReference type="Proteomes" id="UP000005753">
    <property type="component" value="Chromosome"/>
</dbReference>
<accession>I5AXQ8</accession>
<keyword evidence="3" id="KW-1185">Reference proteome</keyword>
<reference evidence="2 3" key="2">
    <citation type="submission" date="2012-02" db="EMBL/GenBank/DDBJ databases">
        <title>Improved High-Quality Draft sequence of Eubacterium cellulosolvens 6.</title>
        <authorList>
            <consortium name="US DOE Joint Genome Institute"/>
            <person name="Lucas S."/>
            <person name="Han J."/>
            <person name="Lapidus A."/>
            <person name="Cheng J.-F."/>
            <person name="Goodwin L."/>
            <person name="Pitluck S."/>
            <person name="Peters L."/>
            <person name="Mikhailova N."/>
            <person name="Gu W."/>
            <person name="Detter J.C."/>
            <person name="Han C."/>
            <person name="Tapia R."/>
            <person name="Land M."/>
            <person name="Hauser L."/>
            <person name="Kyrpides N."/>
            <person name="Ivanova N."/>
            <person name="Pagani I."/>
            <person name="Johnson E."/>
            <person name="Mukhopadhyay B."/>
            <person name="Anderson I."/>
            <person name="Woyke T."/>
        </authorList>
    </citation>
    <scope>NUCLEOTIDE SEQUENCE [LARGE SCALE GENOMIC DNA]</scope>
    <source>
        <strain evidence="2 3">6</strain>
    </source>
</reference>
<name>I5AXQ8_EUBC6</name>
<proteinExistence type="predicted"/>
<evidence type="ECO:0000313" key="3">
    <source>
        <dbReference type="Proteomes" id="UP000005753"/>
    </source>
</evidence>
<sequence length="97" mass="11333">MNKYVSLDKRSKKAQREYHAKQRRTWGELNPVTRSVLSGKTYNRKKEKQRLLRASGTCSATTEAKRRPARNSGMDLRPIFFCRIIFLGLTMTLRKSL</sequence>
<dbReference type="AlphaFoldDB" id="I5AXQ8"/>
<reference evidence="2 3" key="1">
    <citation type="submission" date="2010-08" db="EMBL/GenBank/DDBJ databases">
        <authorList>
            <consortium name="US DOE Joint Genome Institute (JGI-PGF)"/>
            <person name="Lucas S."/>
            <person name="Copeland A."/>
            <person name="Lapidus A."/>
            <person name="Cheng J.-F."/>
            <person name="Bruce D."/>
            <person name="Goodwin L."/>
            <person name="Pitluck S."/>
            <person name="Land M.L."/>
            <person name="Hauser L."/>
            <person name="Chang Y.-J."/>
            <person name="Anderson I.J."/>
            <person name="Johnson E."/>
            <person name="Mulhopadhyay B."/>
            <person name="Kyrpides N."/>
            <person name="Woyke T.J."/>
        </authorList>
    </citation>
    <scope>NUCLEOTIDE SEQUENCE [LARGE SCALE GENOMIC DNA]</scope>
    <source>
        <strain evidence="2 3">6</strain>
    </source>
</reference>
<evidence type="ECO:0000313" key="2">
    <source>
        <dbReference type="EMBL" id="EIM58581.1"/>
    </source>
</evidence>
<dbReference type="EMBL" id="CM001487">
    <property type="protein sequence ID" value="EIM58581.1"/>
    <property type="molecule type" value="Genomic_DNA"/>
</dbReference>
<gene>
    <name evidence="2" type="ORF">EubceDRAFT1_2894</name>
</gene>
<protein>
    <submittedName>
        <fullName evidence="2">Uncharacterized protein</fullName>
    </submittedName>
</protein>
<dbReference type="STRING" id="633697.EubceDRAFT1_2894"/>
<evidence type="ECO:0000256" key="1">
    <source>
        <dbReference type="SAM" id="MobiDB-lite"/>
    </source>
</evidence>
<dbReference type="HOGENOM" id="CLU_2342552_0_0_9"/>
<feature type="region of interest" description="Disordered" evidence="1">
    <location>
        <begin position="43"/>
        <end position="69"/>
    </location>
</feature>
<organism evidence="2 3">
    <name type="scientific">Eubacterium cellulosolvens (strain ATCC 43171 / JCM 9499 / 6)</name>
    <name type="common">Cillobacterium cellulosolvens</name>
    <dbReference type="NCBI Taxonomy" id="633697"/>
    <lineage>
        <taxon>Bacteria</taxon>
        <taxon>Bacillati</taxon>
        <taxon>Bacillota</taxon>
        <taxon>Clostridia</taxon>
        <taxon>Eubacteriales</taxon>
        <taxon>Eubacteriaceae</taxon>
        <taxon>Eubacterium</taxon>
    </lineage>
</organism>